<dbReference type="AlphaFoldDB" id="A0A813FZZ0"/>
<reference evidence="3" key="1">
    <citation type="submission" date="2021-02" db="EMBL/GenBank/DDBJ databases">
        <authorList>
            <person name="Dougan E. K."/>
            <person name="Rhodes N."/>
            <person name="Thang M."/>
            <person name="Chan C."/>
        </authorList>
    </citation>
    <scope>NUCLEOTIDE SEQUENCE</scope>
</reference>
<accession>A0A813FZZ0</accession>
<feature type="region of interest" description="Disordered" evidence="1">
    <location>
        <begin position="109"/>
        <end position="137"/>
    </location>
</feature>
<gene>
    <name evidence="3" type="ORF">PGLA1383_LOCUS36011</name>
</gene>
<dbReference type="Proteomes" id="UP000654075">
    <property type="component" value="Unassembled WGS sequence"/>
</dbReference>
<comment type="caution">
    <text evidence="3">The sequence shown here is derived from an EMBL/GenBank/DDBJ whole genome shotgun (WGS) entry which is preliminary data.</text>
</comment>
<organism evidence="3 4">
    <name type="scientific">Polarella glacialis</name>
    <name type="common">Dinoflagellate</name>
    <dbReference type="NCBI Taxonomy" id="89957"/>
    <lineage>
        <taxon>Eukaryota</taxon>
        <taxon>Sar</taxon>
        <taxon>Alveolata</taxon>
        <taxon>Dinophyceae</taxon>
        <taxon>Suessiales</taxon>
        <taxon>Suessiaceae</taxon>
        <taxon>Polarella</taxon>
    </lineage>
</organism>
<keyword evidence="2" id="KW-0812">Transmembrane</keyword>
<evidence type="ECO:0000256" key="2">
    <source>
        <dbReference type="SAM" id="Phobius"/>
    </source>
</evidence>
<keyword evidence="2" id="KW-0472">Membrane</keyword>
<protein>
    <submittedName>
        <fullName evidence="3">Uncharacterized protein</fullName>
    </submittedName>
</protein>
<evidence type="ECO:0000256" key="1">
    <source>
        <dbReference type="SAM" id="MobiDB-lite"/>
    </source>
</evidence>
<name>A0A813FZZ0_POLGL</name>
<keyword evidence="4" id="KW-1185">Reference proteome</keyword>
<dbReference type="EMBL" id="CAJNNV010026507">
    <property type="protein sequence ID" value="CAE8618386.1"/>
    <property type="molecule type" value="Genomic_DNA"/>
</dbReference>
<feature type="non-terminal residue" evidence="3">
    <location>
        <position position="147"/>
    </location>
</feature>
<feature type="non-terminal residue" evidence="3">
    <location>
        <position position="1"/>
    </location>
</feature>
<feature type="transmembrane region" description="Helical" evidence="2">
    <location>
        <begin position="85"/>
        <end position="106"/>
    </location>
</feature>
<evidence type="ECO:0000313" key="3">
    <source>
        <dbReference type="EMBL" id="CAE8618386.1"/>
    </source>
</evidence>
<evidence type="ECO:0000313" key="4">
    <source>
        <dbReference type="Proteomes" id="UP000654075"/>
    </source>
</evidence>
<proteinExistence type="predicted"/>
<keyword evidence="2" id="KW-1133">Transmembrane helix</keyword>
<sequence>PRDAQVTRVLVAEREQDEDCAGLSHCQGPTSVCFESQKEVSTRWNYVGEGRGGYQVVHDFSYVGDHLGSFNPEMAVAYSGYRPRLWFVCSLAVIAVLAVSWAVVMVEKAGGGGGQRDTVSSSGRSRDMKVSSSGGSWPARFECDWSS</sequence>